<evidence type="ECO:0000259" key="1">
    <source>
        <dbReference type="Pfam" id="PF21739"/>
    </source>
</evidence>
<dbReference type="Pfam" id="PF21739">
    <property type="entry name" value="DUF6866_N"/>
    <property type="match status" value="1"/>
</dbReference>
<protein>
    <recommendedName>
        <fullName evidence="1">DUF6866 domain-containing protein</fullName>
    </recommendedName>
</protein>
<dbReference type="InterPro" id="IPR054640">
    <property type="entry name" value="Sfum_1244-like"/>
</dbReference>
<dbReference type="EMBL" id="UOFE01000021">
    <property type="protein sequence ID" value="VAW51642.1"/>
    <property type="molecule type" value="Genomic_DNA"/>
</dbReference>
<dbReference type="NCBIfam" id="NF045620">
    <property type="entry name" value="Sfum_1244_fam"/>
    <property type="match status" value="1"/>
</dbReference>
<accession>A0A3B0WK03</accession>
<reference evidence="2" key="1">
    <citation type="submission" date="2018-06" db="EMBL/GenBank/DDBJ databases">
        <authorList>
            <person name="Zhirakovskaya E."/>
        </authorList>
    </citation>
    <scope>NUCLEOTIDE SEQUENCE</scope>
</reference>
<dbReference type="AlphaFoldDB" id="A0A3B0WK03"/>
<evidence type="ECO:0000313" key="2">
    <source>
        <dbReference type="EMBL" id="VAW51642.1"/>
    </source>
</evidence>
<sequence>MNYYVENSILIQSLINYVPRMDIPQLINSVQLNCHISDARHAGNYTLCVYLLKMREFYRWEHQYSFSEKLSTDDIGNWLTRRETLWDELDDEDYHSLAIGQSEYSPFDSQKINTKLIDNKLIYSGGYGVKNKPHFFIAELEDTKTINHYKIFISGKEFARDLTSPPAMSHDKTIFIRGESFKRLIWERTDEWRWNKPENAIEQTVTHAVNHWRDIAKRMLTLHQQDKKQCSGRIEALVNENHI</sequence>
<gene>
    <name evidence="2" type="ORF">MNBD_GAMMA05-1494</name>
</gene>
<dbReference type="InterPro" id="IPR049199">
    <property type="entry name" value="DUF6866_N"/>
</dbReference>
<organism evidence="2">
    <name type="scientific">hydrothermal vent metagenome</name>
    <dbReference type="NCBI Taxonomy" id="652676"/>
    <lineage>
        <taxon>unclassified sequences</taxon>
        <taxon>metagenomes</taxon>
        <taxon>ecological metagenomes</taxon>
    </lineage>
</organism>
<name>A0A3B0WK03_9ZZZZ</name>
<feature type="domain" description="DUF6866" evidence="1">
    <location>
        <begin position="25"/>
        <end position="177"/>
    </location>
</feature>
<proteinExistence type="predicted"/>